<dbReference type="Proteomes" id="UP001497480">
    <property type="component" value="Unassembled WGS sequence"/>
</dbReference>
<feature type="region of interest" description="Disordered" evidence="1">
    <location>
        <begin position="40"/>
        <end position="61"/>
    </location>
</feature>
<keyword evidence="3" id="KW-1185">Reference proteome</keyword>
<organism evidence="2 3">
    <name type="scientific">Lupinus luteus</name>
    <name type="common">European yellow lupine</name>
    <dbReference type="NCBI Taxonomy" id="3873"/>
    <lineage>
        <taxon>Eukaryota</taxon>
        <taxon>Viridiplantae</taxon>
        <taxon>Streptophyta</taxon>
        <taxon>Embryophyta</taxon>
        <taxon>Tracheophyta</taxon>
        <taxon>Spermatophyta</taxon>
        <taxon>Magnoliopsida</taxon>
        <taxon>eudicotyledons</taxon>
        <taxon>Gunneridae</taxon>
        <taxon>Pentapetalae</taxon>
        <taxon>rosids</taxon>
        <taxon>fabids</taxon>
        <taxon>Fabales</taxon>
        <taxon>Fabaceae</taxon>
        <taxon>Papilionoideae</taxon>
        <taxon>50 kb inversion clade</taxon>
        <taxon>genistoids sensu lato</taxon>
        <taxon>core genistoids</taxon>
        <taxon>Genisteae</taxon>
        <taxon>Lupinus</taxon>
    </lineage>
</organism>
<name>A0AAV1XHR9_LUPLU</name>
<evidence type="ECO:0000313" key="3">
    <source>
        <dbReference type="Proteomes" id="UP001497480"/>
    </source>
</evidence>
<sequence length="93" mass="10365">MHSNNTLKHDEPRAKDNILGAISHVETPYFASSSVNHEVDNAPLDSQSHMDLVNDPSRKENDAVCLAPNSQTLDDLVESHLVQEEDEQSMDCH</sequence>
<comment type="caution">
    <text evidence="2">The sequence shown here is derived from an EMBL/GenBank/DDBJ whole genome shotgun (WGS) entry which is preliminary data.</text>
</comment>
<evidence type="ECO:0000256" key="1">
    <source>
        <dbReference type="SAM" id="MobiDB-lite"/>
    </source>
</evidence>
<evidence type="ECO:0000313" key="2">
    <source>
        <dbReference type="EMBL" id="CAL0320888.1"/>
    </source>
</evidence>
<protein>
    <submittedName>
        <fullName evidence="2">Uncharacterized protein</fullName>
    </submittedName>
</protein>
<dbReference type="EMBL" id="CAXHTB010000015">
    <property type="protein sequence ID" value="CAL0320888.1"/>
    <property type="molecule type" value="Genomic_DNA"/>
</dbReference>
<dbReference type="AlphaFoldDB" id="A0AAV1XHR9"/>
<gene>
    <name evidence="2" type="ORF">LLUT_LOCUS21948</name>
</gene>
<proteinExistence type="predicted"/>
<reference evidence="2 3" key="1">
    <citation type="submission" date="2024-03" db="EMBL/GenBank/DDBJ databases">
        <authorList>
            <person name="Martinez-Hernandez J."/>
        </authorList>
    </citation>
    <scope>NUCLEOTIDE SEQUENCE [LARGE SCALE GENOMIC DNA]</scope>
</reference>
<accession>A0AAV1XHR9</accession>